<proteinExistence type="predicted"/>
<gene>
    <name evidence="1" type="ORF">L0Y14_02465</name>
</gene>
<reference evidence="1" key="1">
    <citation type="journal article" date="2022" name="Mol. Ecol. Resour.">
        <title>The complete and closed genome of the facultative generalist Candidatus Endoriftia persephone from deep-sea hydrothermal vents.</title>
        <authorList>
            <person name="de Oliveira A.L."/>
            <person name="Srivastava A."/>
            <person name="Espada-Hinojosa S."/>
            <person name="Bright M."/>
        </authorList>
    </citation>
    <scope>NUCLEOTIDE SEQUENCE</scope>
    <source>
        <strain evidence="1">Tica-EPR-9o50.N</strain>
    </source>
</reference>
<dbReference type="KEGG" id="eps:L0Y14_02465"/>
<sequence length="64" mass="7308">MLLRSPQPGRFFLGVNWCSTAYSEFDKGEPAEDAQTKRGFRSGPFSGVEWVHFSEELHLQELFG</sequence>
<accession>A0A9J6ZZ33</accession>
<evidence type="ECO:0000313" key="1">
    <source>
        <dbReference type="EMBL" id="USF88126.1"/>
    </source>
</evidence>
<organism evidence="1 2">
    <name type="scientific">Candidatus Endoriftia persephonae</name>
    <dbReference type="NCBI Taxonomy" id="393765"/>
    <lineage>
        <taxon>Bacteria</taxon>
        <taxon>Pseudomonadati</taxon>
        <taxon>Pseudomonadota</taxon>
        <taxon>Gammaproteobacteria</taxon>
        <taxon>Chromatiales</taxon>
        <taxon>Sedimenticolaceae</taxon>
        <taxon>Candidatus Endoriftia</taxon>
    </lineage>
</organism>
<protein>
    <submittedName>
        <fullName evidence="1">Nitrate ABC transporter permease</fullName>
    </submittedName>
</protein>
<evidence type="ECO:0000313" key="2">
    <source>
        <dbReference type="Proteomes" id="UP001056649"/>
    </source>
</evidence>
<name>A0A9J6ZZ33_9GAMM</name>
<dbReference type="EMBL" id="CP090569">
    <property type="protein sequence ID" value="USF88126.1"/>
    <property type="molecule type" value="Genomic_DNA"/>
</dbReference>
<keyword evidence="2" id="KW-1185">Reference proteome</keyword>
<dbReference type="Proteomes" id="UP001056649">
    <property type="component" value="Chromosome"/>
</dbReference>
<dbReference type="RefSeq" id="WP_005962861.1">
    <property type="nucleotide sequence ID" value="NZ_CP090569.1"/>
</dbReference>
<dbReference type="AlphaFoldDB" id="A0A9J6ZZ33"/>